<organism evidence="3 4">
    <name type="scientific">[Enterobacter] lignolyticus</name>
    <dbReference type="NCBI Taxonomy" id="1334193"/>
    <lineage>
        <taxon>Bacteria</taxon>
        <taxon>Pseudomonadati</taxon>
        <taxon>Pseudomonadota</taxon>
        <taxon>Gammaproteobacteria</taxon>
        <taxon>Enterobacterales</taxon>
        <taxon>Enterobacteriaceae</taxon>
        <taxon>Pluralibacter</taxon>
    </lineage>
</organism>
<dbReference type="GO" id="GO:0008236">
    <property type="term" value="F:serine-type peptidase activity"/>
    <property type="evidence" value="ECO:0007669"/>
    <property type="project" value="InterPro"/>
</dbReference>
<protein>
    <submittedName>
        <fullName evidence="3">Esterase</fullName>
    </submittedName>
</protein>
<dbReference type="AlphaFoldDB" id="A0A806X8W6"/>
<reference evidence="4" key="1">
    <citation type="submission" date="2015-10" db="EMBL/GenBank/DDBJ databases">
        <title>Complete Genome Sequencing of Klebsiella sp. strain G5.</title>
        <authorList>
            <person name="Chan K.-G."/>
            <person name="Chen J.-W."/>
        </authorList>
    </citation>
    <scope>NUCLEOTIDE SEQUENCE [LARGE SCALE GENOMIC DNA]</scope>
    <source>
        <strain evidence="4">G5</strain>
    </source>
</reference>
<dbReference type="InterPro" id="IPR001375">
    <property type="entry name" value="Peptidase_S9_cat"/>
</dbReference>
<dbReference type="KEGG" id="kle:AO703_02080"/>
<feature type="domain" description="Peptidase S9 prolyl oligopeptidase catalytic" evidence="2">
    <location>
        <begin position="50"/>
        <end position="235"/>
    </location>
</feature>
<dbReference type="Pfam" id="PF00326">
    <property type="entry name" value="Peptidase_S9"/>
    <property type="match status" value="1"/>
</dbReference>
<dbReference type="RefSeq" id="WP_062740087.1">
    <property type="nucleotide sequence ID" value="NZ_CP012871.1"/>
</dbReference>
<dbReference type="PANTHER" id="PTHR22946:SF9">
    <property type="entry name" value="POLYKETIDE TRANSFERASE AF380"/>
    <property type="match status" value="1"/>
</dbReference>
<dbReference type="OrthoDB" id="31158at2"/>
<dbReference type="InterPro" id="IPR050261">
    <property type="entry name" value="FrsA_esterase"/>
</dbReference>
<evidence type="ECO:0000313" key="4">
    <source>
        <dbReference type="Proteomes" id="UP000069162"/>
    </source>
</evidence>
<gene>
    <name evidence="3" type="ORF">AO703_02080</name>
</gene>
<evidence type="ECO:0000256" key="1">
    <source>
        <dbReference type="ARBA" id="ARBA00022801"/>
    </source>
</evidence>
<dbReference type="InterPro" id="IPR029058">
    <property type="entry name" value="AB_hydrolase_fold"/>
</dbReference>
<name>A0A806X8W6_9ENTR</name>
<proteinExistence type="predicted"/>
<dbReference type="GO" id="GO:0052689">
    <property type="term" value="F:carboxylic ester hydrolase activity"/>
    <property type="evidence" value="ECO:0007669"/>
    <property type="project" value="UniProtKB-ARBA"/>
</dbReference>
<keyword evidence="1" id="KW-0378">Hydrolase</keyword>
<dbReference type="Proteomes" id="UP000069162">
    <property type="component" value="Chromosome"/>
</dbReference>
<sequence length="238" mass="26059">MIELEVRNLAGGEILHACPRGAAAAPLPCVVFYHGFTSSKWVYSYFAVALADAGFRVIMPDADSHGARYDGDEKRRLQRFWPILLNSFAEFPALREAIARQGWLAEGRLAVAGASMGGMTALGIAARHPEVVCAASLMGSGYFTTLSQTLFPSPEVPTARLAEWDVAPRLSDLARRPLMLWHGEDDDIVPAGETRRLQQALQQAGLDNNLTCRWQAGVRHRITPEALDSTVAFFNAHL</sequence>
<dbReference type="PANTHER" id="PTHR22946">
    <property type="entry name" value="DIENELACTONE HYDROLASE DOMAIN-CONTAINING PROTEIN-RELATED"/>
    <property type="match status" value="1"/>
</dbReference>
<dbReference type="SUPFAM" id="SSF53474">
    <property type="entry name" value="alpha/beta-Hydrolases"/>
    <property type="match status" value="1"/>
</dbReference>
<dbReference type="NCBIfam" id="NF007857">
    <property type="entry name" value="PRK10566.1"/>
    <property type="match status" value="1"/>
</dbReference>
<dbReference type="EMBL" id="CP012871">
    <property type="protein sequence ID" value="ALR75139.1"/>
    <property type="molecule type" value="Genomic_DNA"/>
</dbReference>
<dbReference type="GO" id="GO:0006508">
    <property type="term" value="P:proteolysis"/>
    <property type="evidence" value="ECO:0007669"/>
    <property type="project" value="InterPro"/>
</dbReference>
<evidence type="ECO:0000313" key="3">
    <source>
        <dbReference type="EMBL" id="ALR75139.1"/>
    </source>
</evidence>
<dbReference type="Gene3D" id="3.40.50.1820">
    <property type="entry name" value="alpha/beta hydrolase"/>
    <property type="match status" value="1"/>
</dbReference>
<evidence type="ECO:0000259" key="2">
    <source>
        <dbReference type="Pfam" id="PF00326"/>
    </source>
</evidence>
<accession>A0A806X8W6</accession>